<dbReference type="SUPFAM" id="SSF48264">
    <property type="entry name" value="Cytochrome P450"/>
    <property type="match status" value="1"/>
</dbReference>
<protein>
    <submittedName>
        <fullName evidence="7">Cytochrome P450</fullName>
    </submittedName>
</protein>
<dbReference type="GO" id="GO:0006707">
    <property type="term" value="P:cholesterol catabolic process"/>
    <property type="evidence" value="ECO:0007669"/>
    <property type="project" value="TreeGrafter"/>
</dbReference>
<keyword evidence="8" id="KW-1185">Reference proteome</keyword>
<reference evidence="7 8" key="1">
    <citation type="submission" date="2017-09" db="EMBL/GenBank/DDBJ databases">
        <authorList>
            <person name="Lee N."/>
            <person name="Cho B.-K."/>
        </authorList>
    </citation>
    <scope>NUCLEOTIDE SEQUENCE [LARGE SCALE GENOMIC DNA]</scope>
    <source>
        <strain evidence="7 8">ATCC 12853</strain>
    </source>
</reference>
<evidence type="ECO:0000256" key="4">
    <source>
        <dbReference type="ARBA" id="ARBA00023002"/>
    </source>
</evidence>
<dbReference type="GO" id="GO:0005506">
    <property type="term" value="F:iron ion binding"/>
    <property type="evidence" value="ECO:0007669"/>
    <property type="project" value="InterPro"/>
</dbReference>
<dbReference type="Proteomes" id="UP000325529">
    <property type="component" value="Chromosome"/>
</dbReference>
<evidence type="ECO:0000256" key="1">
    <source>
        <dbReference type="ARBA" id="ARBA00010617"/>
    </source>
</evidence>
<dbReference type="CDD" id="cd11033">
    <property type="entry name" value="CYP142-like"/>
    <property type="match status" value="1"/>
</dbReference>
<dbReference type="InterPro" id="IPR036396">
    <property type="entry name" value="Cyt_P450_sf"/>
</dbReference>
<dbReference type="GO" id="GO:0008395">
    <property type="term" value="F:steroid hydroxylase activity"/>
    <property type="evidence" value="ECO:0007669"/>
    <property type="project" value="TreeGrafter"/>
</dbReference>
<dbReference type="KEGG" id="ska:CP970_38390"/>
<dbReference type="PRINTS" id="PR00359">
    <property type="entry name" value="BP450"/>
</dbReference>
<keyword evidence="3" id="KW-0479">Metal-binding</keyword>
<dbReference type="RefSeq" id="WP_055545713.1">
    <property type="nucleotide sequence ID" value="NZ_CP023699.1"/>
</dbReference>
<evidence type="ECO:0000256" key="5">
    <source>
        <dbReference type="ARBA" id="ARBA00023004"/>
    </source>
</evidence>
<evidence type="ECO:0000256" key="2">
    <source>
        <dbReference type="ARBA" id="ARBA00022617"/>
    </source>
</evidence>
<keyword evidence="4" id="KW-0560">Oxidoreductase</keyword>
<gene>
    <name evidence="7" type="ORF">CP970_38390</name>
</gene>
<comment type="similarity">
    <text evidence="1">Belongs to the cytochrome P450 family.</text>
</comment>
<dbReference type="Pfam" id="PF00067">
    <property type="entry name" value="p450"/>
    <property type="match status" value="1"/>
</dbReference>
<dbReference type="GO" id="GO:0020037">
    <property type="term" value="F:heme binding"/>
    <property type="evidence" value="ECO:0007669"/>
    <property type="project" value="InterPro"/>
</dbReference>
<sequence>MTDVFATDPARPLRDIDLADPVLHAERDLSGLWRRLRADEPVHRQPGRGARPGFWVLTRHADVSAAYRDSERFRSDRGNVLDTLLGGGDSAAGLMLPVMDGARHASLRGQLMKAFSPRVLASVVDSIRRASRQVVEEALDKGRFDFARDVAGQLPLRAICDLLDVPATDRQRLLDMTSSALGAHSEAELRDGSWVSKGEILLYFSRLAAARRDDPREDVISLLTQCRVDGVPLSDEEVILNCYSLILGGDETTRLALVGMVAAFLDHPEQWHAYREGRVGTDSAVEEVLRWTTPTLHAGRTAAVDIALHGQTIRAGDVVTLWNASANRDETAFHAPDHFLLARTPNQHLTFAHGAHFCLGAFLARAEIGAVLRDLRELVGSMEAAGPARRIYSNFLTGIGSLPVAWGPA</sequence>
<dbReference type="Gene3D" id="1.10.630.10">
    <property type="entry name" value="Cytochrome P450"/>
    <property type="match status" value="1"/>
</dbReference>
<dbReference type="PANTHER" id="PTHR46696:SF4">
    <property type="entry name" value="BIOTIN BIOSYNTHESIS CYTOCHROME P450"/>
    <property type="match status" value="1"/>
</dbReference>
<evidence type="ECO:0000313" key="8">
    <source>
        <dbReference type="Proteomes" id="UP000325529"/>
    </source>
</evidence>
<dbReference type="GO" id="GO:0036199">
    <property type="term" value="F:cholest-4-en-3-one 26-monooxygenase activity"/>
    <property type="evidence" value="ECO:0007669"/>
    <property type="project" value="TreeGrafter"/>
</dbReference>
<evidence type="ECO:0000256" key="3">
    <source>
        <dbReference type="ARBA" id="ARBA00022723"/>
    </source>
</evidence>
<keyword evidence="2" id="KW-0349">Heme</keyword>
<dbReference type="InterPro" id="IPR002397">
    <property type="entry name" value="Cyt_P450_B"/>
</dbReference>
<dbReference type="AlphaFoldDB" id="A0A5J6GKN7"/>
<evidence type="ECO:0000256" key="6">
    <source>
        <dbReference type="ARBA" id="ARBA00023033"/>
    </source>
</evidence>
<accession>A0A5J6GKN7</accession>
<keyword evidence="5" id="KW-0408">Iron</keyword>
<keyword evidence="6" id="KW-0503">Monooxygenase</keyword>
<dbReference type="OrthoDB" id="5241086at2"/>
<dbReference type="EMBL" id="CP023699">
    <property type="protein sequence ID" value="QEU96019.1"/>
    <property type="molecule type" value="Genomic_DNA"/>
</dbReference>
<evidence type="ECO:0000313" key="7">
    <source>
        <dbReference type="EMBL" id="QEU96019.1"/>
    </source>
</evidence>
<proteinExistence type="inferred from homology"/>
<dbReference type="InterPro" id="IPR001128">
    <property type="entry name" value="Cyt_P450"/>
</dbReference>
<organism evidence="7 8">
    <name type="scientific">Streptomyces kanamyceticus</name>
    <dbReference type="NCBI Taxonomy" id="1967"/>
    <lineage>
        <taxon>Bacteria</taxon>
        <taxon>Bacillati</taxon>
        <taxon>Actinomycetota</taxon>
        <taxon>Actinomycetes</taxon>
        <taxon>Kitasatosporales</taxon>
        <taxon>Streptomycetaceae</taxon>
        <taxon>Streptomyces</taxon>
    </lineage>
</organism>
<name>A0A5J6GKN7_STRKN</name>
<dbReference type="PANTHER" id="PTHR46696">
    <property type="entry name" value="P450, PUTATIVE (EUROFUNG)-RELATED"/>
    <property type="match status" value="1"/>
</dbReference>
<dbReference type="FunFam" id="1.10.630.10:FF:000018">
    <property type="entry name" value="Cytochrome P450 monooxygenase"/>
    <property type="match status" value="1"/>
</dbReference>